<reference evidence="1" key="2">
    <citation type="submission" date="2020-11" db="EMBL/GenBank/DDBJ databases">
        <authorList>
            <person name="McCartney M.A."/>
            <person name="Auch B."/>
            <person name="Kono T."/>
            <person name="Mallez S."/>
            <person name="Becker A."/>
            <person name="Gohl D.M."/>
            <person name="Silverstein K.A.T."/>
            <person name="Koren S."/>
            <person name="Bechman K.B."/>
            <person name="Herman A."/>
            <person name="Abrahante J.E."/>
            <person name="Garbe J."/>
        </authorList>
    </citation>
    <scope>NUCLEOTIDE SEQUENCE</scope>
    <source>
        <strain evidence="1">Duluth1</strain>
        <tissue evidence="1">Whole animal</tissue>
    </source>
</reference>
<proteinExistence type="predicted"/>
<protein>
    <submittedName>
        <fullName evidence="1">Uncharacterized protein</fullName>
    </submittedName>
</protein>
<name>A0A9D4RYQ5_DREPO</name>
<organism evidence="1 2">
    <name type="scientific">Dreissena polymorpha</name>
    <name type="common">Zebra mussel</name>
    <name type="synonym">Mytilus polymorpha</name>
    <dbReference type="NCBI Taxonomy" id="45954"/>
    <lineage>
        <taxon>Eukaryota</taxon>
        <taxon>Metazoa</taxon>
        <taxon>Spiralia</taxon>
        <taxon>Lophotrochozoa</taxon>
        <taxon>Mollusca</taxon>
        <taxon>Bivalvia</taxon>
        <taxon>Autobranchia</taxon>
        <taxon>Heteroconchia</taxon>
        <taxon>Euheterodonta</taxon>
        <taxon>Imparidentia</taxon>
        <taxon>Neoheterodontei</taxon>
        <taxon>Myida</taxon>
        <taxon>Dreissenoidea</taxon>
        <taxon>Dreissenidae</taxon>
        <taxon>Dreissena</taxon>
    </lineage>
</organism>
<dbReference type="AlphaFoldDB" id="A0A9D4RYQ5"/>
<sequence length="54" mass="5815">MCGTGCAPNRDKEQIYRLSIDNGTEPSDPCCQISTDSRLVIVGSGTTNTYPVYS</sequence>
<dbReference type="EMBL" id="JAIWYP010000001">
    <property type="protein sequence ID" value="KAH3885991.1"/>
    <property type="molecule type" value="Genomic_DNA"/>
</dbReference>
<keyword evidence="2" id="KW-1185">Reference proteome</keyword>
<accession>A0A9D4RYQ5</accession>
<dbReference type="Proteomes" id="UP000828390">
    <property type="component" value="Unassembled WGS sequence"/>
</dbReference>
<comment type="caution">
    <text evidence="1">The sequence shown here is derived from an EMBL/GenBank/DDBJ whole genome shotgun (WGS) entry which is preliminary data.</text>
</comment>
<evidence type="ECO:0000313" key="1">
    <source>
        <dbReference type="EMBL" id="KAH3885991.1"/>
    </source>
</evidence>
<reference evidence="1" key="1">
    <citation type="journal article" date="2019" name="bioRxiv">
        <title>The Genome of the Zebra Mussel, Dreissena polymorpha: A Resource for Invasive Species Research.</title>
        <authorList>
            <person name="McCartney M.A."/>
            <person name="Auch B."/>
            <person name="Kono T."/>
            <person name="Mallez S."/>
            <person name="Zhang Y."/>
            <person name="Obille A."/>
            <person name="Becker A."/>
            <person name="Abrahante J.E."/>
            <person name="Garbe J."/>
            <person name="Badalamenti J.P."/>
            <person name="Herman A."/>
            <person name="Mangelson H."/>
            <person name="Liachko I."/>
            <person name="Sullivan S."/>
            <person name="Sone E.D."/>
            <person name="Koren S."/>
            <person name="Silverstein K.A.T."/>
            <person name="Beckman K.B."/>
            <person name="Gohl D.M."/>
        </authorList>
    </citation>
    <scope>NUCLEOTIDE SEQUENCE</scope>
    <source>
        <strain evidence="1">Duluth1</strain>
        <tissue evidence="1">Whole animal</tissue>
    </source>
</reference>
<gene>
    <name evidence="1" type="ORF">DPMN_009991</name>
</gene>
<evidence type="ECO:0000313" key="2">
    <source>
        <dbReference type="Proteomes" id="UP000828390"/>
    </source>
</evidence>